<dbReference type="InterPro" id="IPR001130">
    <property type="entry name" value="TatD-like"/>
</dbReference>
<evidence type="ECO:0000313" key="7">
    <source>
        <dbReference type="Proteomes" id="UP001375240"/>
    </source>
</evidence>
<keyword evidence="3" id="KW-0479">Metal-binding</keyword>
<dbReference type="GO" id="GO:0005829">
    <property type="term" value="C:cytosol"/>
    <property type="evidence" value="ECO:0007669"/>
    <property type="project" value="TreeGrafter"/>
</dbReference>
<proteinExistence type="inferred from homology"/>
<keyword evidence="7" id="KW-1185">Reference proteome</keyword>
<organism evidence="6 7">
    <name type="scientific">Orbilia brochopaga</name>
    <dbReference type="NCBI Taxonomy" id="3140254"/>
    <lineage>
        <taxon>Eukaryota</taxon>
        <taxon>Fungi</taxon>
        <taxon>Dikarya</taxon>
        <taxon>Ascomycota</taxon>
        <taxon>Pezizomycotina</taxon>
        <taxon>Orbiliomycetes</taxon>
        <taxon>Orbiliales</taxon>
        <taxon>Orbiliaceae</taxon>
        <taxon>Orbilia</taxon>
    </lineage>
</organism>
<evidence type="ECO:0000256" key="5">
    <source>
        <dbReference type="SAM" id="MobiDB-lite"/>
    </source>
</evidence>
<dbReference type="PANTHER" id="PTHR10060">
    <property type="entry name" value="TATD FAMILY DEOXYRIBONUCLEASE"/>
    <property type="match status" value="1"/>
</dbReference>
<accession>A0AAV9VA51</accession>
<dbReference type="Gene3D" id="3.20.20.140">
    <property type="entry name" value="Metal-dependent hydrolases"/>
    <property type="match status" value="1"/>
</dbReference>
<dbReference type="CDD" id="cd01310">
    <property type="entry name" value="TatD_DNAse"/>
    <property type="match status" value="1"/>
</dbReference>
<dbReference type="PROSITE" id="PS01090">
    <property type="entry name" value="TATD_2"/>
    <property type="match status" value="1"/>
</dbReference>
<dbReference type="EMBL" id="JAVHNQ010000001">
    <property type="protein sequence ID" value="KAK6358872.1"/>
    <property type="molecule type" value="Genomic_DNA"/>
</dbReference>
<feature type="region of interest" description="Disordered" evidence="5">
    <location>
        <begin position="113"/>
        <end position="135"/>
    </location>
</feature>
<protein>
    <submittedName>
        <fullName evidence="6">Uncharacterized protein</fullName>
    </submittedName>
</protein>
<name>A0AAV9VA51_9PEZI</name>
<dbReference type="SUPFAM" id="SSF51556">
    <property type="entry name" value="Metallo-dependent hydrolases"/>
    <property type="match status" value="1"/>
</dbReference>
<dbReference type="Pfam" id="PF01026">
    <property type="entry name" value="TatD_DNase"/>
    <property type="match status" value="1"/>
</dbReference>
<evidence type="ECO:0000256" key="1">
    <source>
        <dbReference type="ARBA" id="ARBA00009275"/>
    </source>
</evidence>
<comment type="caution">
    <text evidence="6">The sequence shown here is derived from an EMBL/GenBank/DDBJ whole genome shotgun (WGS) entry which is preliminary data.</text>
</comment>
<dbReference type="Proteomes" id="UP001375240">
    <property type="component" value="Unassembled WGS sequence"/>
</dbReference>
<sequence>MVLCSRTAVRTTSTGYINWIYHSYQKRCIHSSLWKSTVHEIKIQHKYQHRSVKTLLSTLDINQPLASLTSPSCIVPSFYKRAYSIHNDSKIASKGNIKPDTSSFRPIIRLPSMASTSTSDPAPSEPAPESQSESRYEPRYIDVGINLTDMMYQGFYHGRKVHEVDLENVIQRAHAVGCKKLMVTGSDYKASVHAVELAQSYPGVIFATVGVHPCSASELIKTAGGVSNIRAALKDIETLALEGKARGTVTAFGEIGLDYDRFYLSDQDSQLRVFEEQLRIAEKIDLPLFLHSRAAEEDFNRLLFAANLPRKGLVHSFTGTLEEMHTLVNAGFDIGINGCSLKTEENLAVVREVPLGHLQIETDGPWCEIRATHASAAYLKNMPSYLTETVPKDVKKERFQLGMRVKGRNEPCAIAGVAWVIAQVKGVTFEEVCERSWANSMNMFRYDEAAALQEAWAKENSNGTDAVAVAAGGDGA</sequence>
<comment type="similarity">
    <text evidence="1">Belongs to the metallo-dependent hydrolases superfamily. TatD-type hydrolase family.</text>
</comment>
<feature type="compositionally biased region" description="Low complexity" evidence="5">
    <location>
        <begin position="113"/>
        <end position="131"/>
    </location>
</feature>
<keyword evidence="4" id="KW-0378">Hydrolase</keyword>
<keyword evidence="2" id="KW-0540">Nuclease</keyword>
<dbReference type="InterPro" id="IPR050891">
    <property type="entry name" value="TatD-type_Hydrolase"/>
</dbReference>
<gene>
    <name evidence="6" type="ORF">TWF696_000052</name>
</gene>
<evidence type="ECO:0000256" key="4">
    <source>
        <dbReference type="ARBA" id="ARBA00022801"/>
    </source>
</evidence>
<dbReference type="PANTHER" id="PTHR10060:SF15">
    <property type="entry name" value="DEOXYRIBONUCLEASE TATDN1"/>
    <property type="match status" value="1"/>
</dbReference>
<dbReference type="AlphaFoldDB" id="A0AAV9VA51"/>
<dbReference type="InterPro" id="IPR032466">
    <property type="entry name" value="Metal_Hydrolase"/>
</dbReference>
<evidence type="ECO:0000256" key="3">
    <source>
        <dbReference type="ARBA" id="ARBA00022723"/>
    </source>
</evidence>
<dbReference type="InterPro" id="IPR018228">
    <property type="entry name" value="DNase_TatD-rel_CS"/>
</dbReference>
<evidence type="ECO:0000313" key="6">
    <source>
        <dbReference type="EMBL" id="KAK6358872.1"/>
    </source>
</evidence>
<dbReference type="GO" id="GO:0008296">
    <property type="term" value="F:3'-5'-DNA exonuclease activity"/>
    <property type="evidence" value="ECO:0007669"/>
    <property type="project" value="TreeGrafter"/>
</dbReference>
<evidence type="ECO:0000256" key="2">
    <source>
        <dbReference type="ARBA" id="ARBA00022722"/>
    </source>
</evidence>
<reference evidence="6 7" key="1">
    <citation type="submission" date="2019-10" db="EMBL/GenBank/DDBJ databases">
        <authorList>
            <person name="Palmer J.M."/>
        </authorList>
    </citation>
    <scope>NUCLEOTIDE SEQUENCE [LARGE SCALE GENOMIC DNA]</scope>
    <source>
        <strain evidence="6 7">TWF696</strain>
    </source>
</reference>
<dbReference type="GO" id="GO:0046872">
    <property type="term" value="F:metal ion binding"/>
    <property type="evidence" value="ECO:0007669"/>
    <property type="project" value="UniProtKB-KW"/>
</dbReference>